<dbReference type="Pfam" id="PF00440">
    <property type="entry name" value="TetR_N"/>
    <property type="match status" value="1"/>
</dbReference>
<feature type="region of interest" description="Disordered" evidence="3">
    <location>
        <begin position="1"/>
        <end position="25"/>
    </location>
</feature>
<dbReference type="InterPro" id="IPR009057">
    <property type="entry name" value="Homeodomain-like_sf"/>
</dbReference>
<reference evidence="5 6" key="1">
    <citation type="submission" date="2017-10" db="EMBL/GenBank/DDBJ databases">
        <title>Bifidobacterium xylocopum sp. nov. and Bifidobacterium aemilianum sp. nov., from the carpenter bee (Xylocopa violacea) digestive tract.</title>
        <authorList>
            <person name="Alberoni D."/>
            <person name="Baffoni L."/>
            <person name="Di Gioia D."/>
            <person name="Gaggia F."/>
            <person name="Biavati B."/>
        </authorList>
    </citation>
    <scope>NUCLEOTIDE SEQUENCE [LARGE SCALE GENOMIC DNA]</scope>
    <source>
        <strain evidence="5 6">XV2</strain>
    </source>
</reference>
<feature type="DNA-binding region" description="H-T-H motif" evidence="2">
    <location>
        <begin position="47"/>
        <end position="66"/>
    </location>
</feature>
<dbReference type="Proteomes" id="UP000252345">
    <property type="component" value="Unassembled WGS sequence"/>
</dbReference>
<dbReference type="GO" id="GO:0003677">
    <property type="term" value="F:DNA binding"/>
    <property type="evidence" value="ECO:0007669"/>
    <property type="project" value="UniProtKB-UniRule"/>
</dbReference>
<dbReference type="SUPFAM" id="SSF46689">
    <property type="entry name" value="Homeodomain-like"/>
    <property type="match status" value="1"/>
</dbReference>
<feature type="compositionally biased region" description="Basic and acidic residues" evidence="3">
    <location>
        <begin position="16"/>
        <end position="25"/>
    </location>
</feature>
<dbReference type="InterPro" id="IPR001647">
    <property type="entry name" value="HTH_TetR"/>
</dbReference>
<comment type="caution">
    <text evidence="5">The sequence shown here is derived from an EMBL/GenBank/DDBJ whole genome shotgun (WGS) entry which is preliminary data.</text>
</comment>
<evidence type="ECO:0000256" key="1">
    <source>
        <dbReference type="ARBA" id="ARBA00023125"/>
    </source>
</evidence>
<name>A0A366KEH4_9BIFI</name>
<dbReference type="OrthoDB" id="3196926at2"/>
<protein>
    <submittedName>
        <fullName evidence="5">AcrR family transcriptional regulator</fullName>
    </submittedName>
</protein>
<dbReference type="RefSeq" id="WP_113852755.1">
    <property type="nucleotide sequence ID" value="NZ_PDCH01000001.1"/>
</dbReference>
<keyword evidence="1 2" id="KW-0238">DNA-binding</keyword>
<feature type="region of interest" description="Disordered" evidence="3">
    <location>
        <begin position="211"/>
        <end position="236"/>
    </location>
</feature>
<dbReference type="PRINTS" id="PR00455">
    <property type="entry name" value="HTHTETR"/>
</dbReference>
<evidence type="ECO:0000313" key="6">
    <source>
        <dbReference type="Proteomes" id="UP000252345"/>
    </source>
</evidence>
<evidence type="ECO:0000313" key="5">
    <source>
        <dbReference type="EMBL" id="RBQ00095.1"/>
    </source>
</evidence>
<dbReference type="InterPro" id="IPR050624">
    <property type="entry name" value="HTH-type_Tx_Regulator"/>
</dbReference>
<sequence length="236" mass="26516">MTRIATLGNDVQSRSTEARRPHVRDRREQIVRAAHELSLEKGFTHITVSDIASRAGMTRSLFYHYFRSKDDVSAAVLDDISDTIIGELRSWNESRIPGNVDKSLDDLIALMRVIINDEGPFSRKLVQAGNGGLYIQFVDRLSERVADYISGTTVKDFERIHGRPGISHIKESLMTLIAGAIALLRENPGTDDRTIKDIFVQTLHLEAYVQPFAPPSDRPVPEEGTQKEHPKEKQGK</sequence>
<accession>A0A366KEH4</accession>
<feature type="domain" description="HTH tetR-type" evidence="4">
    <location>
        <begin position="24"/>
        <end position="84"/>
    </location>
</feature>
<evidence type="ECO:0000256" key="2">
    <source>
        <dbReference type="PROSITE-ProRule" id="PRU00335"/>
    </source>
</evidence>
<dbReference type="PANTHER" id="PTHR43479:SF11">
    <property type="entry name" value="ACREF_ENVCD OPERON REPRESSOR-RELATED"/>
    <property type="match status" value="1"/>
</dbReference>
<feature type="compositionally biased region" description="Basic and acidic residues" evidence="3">
    <location>
        <begin position="219"/>
        <end position="236"/>
    </location>
</feature>
<gene>
    <name evidence="5" type="ORF">CRD59_01150</name>
</gene>
<proteinExistence type="predicted"/>
<dbReference type="AlphaFoldDB" id="A0A366KEH4"/>
<dbReference type="EMBL" id="PDCH01000001">
    <property type="protein sequence ID" value="RBQ00095.1"/>
    <property type="molecule type" value="Genomic_DNA"/>
</dbReference>
<keyword evidence="6" id="KW-1185">Reference proteome</keyword>
<evidence type="ECO:0000259" key="4">
    <source>
        <dbReference type="PROSITE" id="PS50977"/>
    </source>
</evidence>
<evidence type="ECO:0000256" key="3">
    <source>
        <dbReference type="SAM" id="MobiDB-lite"/>
    </source>
</evidence>
<organism evidence="5 6">
    <name type="scientific">Bifidobacterium xylocopae</name>
    <dbReference type="NCBI Taxonomy" id="2493119"/>
    <lineage>
        <taxon>Bacteria</taxon>
        <taxon>Bacillati</taxon>
        <taxon>Actinomycetota</taxon>
        <taxon>Actinomycetes</taxon>
        <taxon>Bifidobacteriales</taxon>
        <taxon>Bifidobacteriaceae</taxon>
        <taxon>Bifidobacterium</taxon>
    </lineage>
</organism>
<dbReference type="Gene3D" id="1.10.357.10">
    <property type="entry name" value="Tetracycline Repressor, domain 2"/>
    <property type="match status" value="1"/>
</dbReference>
<dbReference type="PANTHER" id="PTHR43479">
    <property type="entry name" value="ACREF/ENVCD OPERON REPRESSOR-RELATED"/>
    <property type="match status" value="1"/>
</dbReference>
<dbReference type="PROSITE" id="PS50977">
    <property type="entry name" value="HTH_TETR_2"/>
    <property type="match status" value="1"/>
</dbReference>